<dbReference type="AlphaFoldDB" id="A0A9Q8UTV7"/>
<dbReference type="Gene3D" id="3.40.50.720">
    <property type="entry name" value="NAD(P)-binding Rossmann-like Domain"/>
    <property type="match status" value="1"/>
</dbReference>
<keyword evidence="6" id="KW-1185">Reference proteome</keyword>
<dbReference type="GO" id="GO:0000140">
    <property type="term" value="F:acylglycerone-phosphate reductase (NADP+) activity"/>
    <property type="evidence" value="ECO:0007669"/>
    <property type="project" value="TreeGrafter"/>
</dbReference>
<dbReference type="PRINTS" id="PR00080">
    <property type="entry name" value="SDRFAMILY"/>
</dbReference>
<dbReference type="InterPro" id="IPR002347">
    <property type="entry name" value="SDR_fam"/>
</dbReference>
<keyword evidence="3" id="KW-0560">Oxidoreductase</keyword>
<evidence type="ECO:0000256" key="3">
    <source>
        <dbReference type="ARBA" id="ARBA00023002"/>
    </source>
</evidence>
<dbReference type="OrthoDB" id="2102561at2759"/>
<evidence type="ECO:0000256" key="4">
    <source>
        <dbReference type="RuleBase" id="RU000363"/>
    </source>
</evidence>
<evidence type="ECO:0000256" key="1">
    <source>
        <dbReference type="ARBA" id="ARBA00006484"/>
    </source>
</evidence>
<name>A0A9Q8UTV7_PASFU</name>
<dbReference type="SUPFAM" id="SSF51735">
    <property type="entry name" value="NAD(P)-binding Rossmann-fold domains"/>
    <property type="match status" value="1"/>
</dbReference>
<keyword evidence="2" id="KW-0521">NADP</keyword>
<dbReference type="GO" id="GO:0019433">
    <property type="term" value="P:triglyceride catabolic process"/>
    <property type="evidence" value="ECO:0007669"/>
    <property type="project" value="TreeGrafter"/>
</dbReference>
<evidence type="ECO:0000313" key="5">
    <source>
        <dbReference type="EMBL" id="UJO22182.1"/>
    </source>
</evidence>
<dbReference type="Pfam" id="PF00106">
    <property type="entry name" value="adh_short"/>
    <property type="match status" value="1"/>
</dbReference>
<dbReference type="PRINTS" id="PR00081">
    <property type="entry name" value="GDHRDH"/>
</dbReference>
<sequence length="264" mass="28579">MSTTQKVKTVLITGCSDGSPGAALSKAFHAKGHQVHVSALYRDVLSQEAIDSCKAKIAEQTLGTLDILVNNAGGGHYMPFMHLDLTKAKELFEINVWSYLSVTQSFLPLLLNGKSVAGIRVSSAYGASKAAMAAFNDAQRIELQPLGIRVIDLKTGSLESNFGLNKTNAIDLPADSPYHEVINVISGNATEEYAEDQESWARNVVDDLLKSDPPAQIWRGGAAGTIQITKKVEDFLPTSVQDKQFQMLGGLDKLEKMLKEKGRS</sequence>
<dbReference type="PANTHER" id="PTHR44169">
    <property type="entry name" value="NADPH-DEPENDENT 1-ACYLDIHYDROXYACETONE PHOSPHATE REDUCTASE"/>
    <property type="match status" value="1"/>
</dbReference>
<accession>A0A9Q8UTV7</accession>
<organism evidence="5 6">
    <name type="scientific">Passalora fulva</name>
    <name type="common">Tomato leaf mold</name>
    <name type="synonym">Cladosporium fulvum</name>
    <dbReference type="NCBI Taxonomy" id="5499"/>
    <lineage>
        <taxon>Eukaryota</taxon>
        <taxon>Fungi</taxon>
        <taxon>Dikarya</taxon>
        <taxon>Ascomycota</taxon>
        <taxon>Pezizomycotina</taxon>
        <taxon>Dothideomycetes</taxon>
        <taxon>Dothideomycetidae</taxon>
        <taxon>Mycosphaerellales</taxon>
        <taxon>Mycosphaerellaceae</taxon>
        <taxon>Fulvia</taxon>
    </lineage>
</organism>
<dbReference type="GO" id="GO:0005783">
    <property type="term" value="C:endoplasmic reticulum"/>
    <property type="evidence" value="ECO:0007669"/>
    <property type="project" value="TreeGrafter"/>
</dbReference>
<gene>
    <name evidence="5" type="ORF">CLAFUR5_09441</name>
</gene>
<comment type="similarity">
    <text evidence="1 4">Belongs to the short-chain dehydrogenases/reductases (SDR) family.</text>
</comment>
<protein>
    <submittedName>
        <fullName evidence="5">Short-chain dehydrogenase cctT</fullName>
    </submittedName>
</protein>
<dbReference type="KEGG" id="ffu:CLAFUR5_09441"/>
<dbReference type="InterPro" id="IPR036291">
    <property type="entry name" value="NAD(P)-bd_dom_sf"/>
</dbReference>
<proteinExistence type="inferred from homology"/>
<dbReference type="GeneID" id="71989319"/>
<dbReference type="GO" id="GO:0004806">
    <property type="term" value="F:triacylglycerol lipase activity"/>
    <property type="evidence" value="ECO:0007669"/>
    <property type="project" value="TreeGrafter"/>
</dbReference>
<dbReference type="GO" id="GO:0006654">
    <property type="term" value="P:phosphatidic acid biosynthetic process"/>
    <property type="evidence" value="ECO:0007669"/>
    <property type="project" value="TreeGrafter"/>
</dbReference>
<reference evidence="5" key="2">
    <citation type="journal article" date="2022" name="Microb. Genom.">
        <title>A chromosome-scale genome assembly of the tomato pathogen Cladosporium fulvum reveals a compartmentalized genome architecture and the presence of a dispensable chromosome.</title>
        <authorList>
            <person name="Zaccaron A.Z."/>
            <person name="Chen L.H."/>
            <person name="Samaras A."/>
            <person name="Stergiopoulos I."/>
        </authorList>
    </citation>
    <scope>NUCLEOTIDE SEQUENCE</scope>
    <source>
        <strain evidence="5">Race5_Kim</strain>
    </source>
</reference>
<evidence type="ECO:0000256" key="2">
    <source>
        <dbReference type="ARBA" id="ARBA00022857"/>
    </source>
</evidence>
<reference evidence="5" key="1">
    <citation type="submission" date="2021-12" db="EMBL/GenBank/DDBJ databases">
        <authorList>
            <person name="Zaccaron A."/>
            <person name="Stergiopoulos I."/>
        </authorList>
    </citation>
    <scope>NUCLEOTIDE SEQUENCE</scope>
    <source>
        <strain evidence="5">Race5_Kim</strain>
    </source>
</reference>
<dbReference type="InterPro" id="IPR020904">
    <property type="entry name" value="Sc_DH/Rdtase_CS"/>
</dbReference>
<dbReference type="PROSITE" id="PS00061">
    <property type="entry name" value="ADH_SHORT"/>
    <property type="match status" value="1"/>
</dbReference>
<dbReference type="Proteomes" id="UP000756132">
    <property type="component" value="Chromosome 9"/>
</dbReference>
<dbReference type="RefSeq" id="XP_047766548.1">
    <property type="nucleotide sequence ID" value="XM_047908589.1"/>
</dbReference>
<dbReference type="EMBL" id="CP090171">
    <property type="protein sequence ID" value="UJO22182.1"/>
    <property type="molecule type" value="Genomic_DNA"/>
</dbReference>
<dbReference type="PANTHER" id="PTHR44169:SF6">
    <property type="entry name" value="NADPH-DEPENDENT 1-ACYLDIHYDROXYACETONE PHOSPHATE REDUCTASE"/>
    <property type="match status" value="1"/>
</dbReference>
<dbReference type="GO" id="GO:0005811">
    <property type="term" value="C:lipid droplet"/>
    <property type="evidence" value="ECO:0007669"/>
    <property type="project" value="TreeGrafter"/>
</dbReference>
<evidence type="ECO:0000313" key="6">
    <source>
        <dbReference type="Proteomes" id="UP000756132"/>
    </source>
</evidence>